<evidence type="ECO:0000256" key="4">
    <source>
        <dbReference type="ARBA" id="ARBA00022692"/>
    </source>
</evidence>
<keyword evidence="4 7" id="KW-0812">Transmembrane</keyword>
<dbReference type="PANTHER" id="PTHR43337">
    <property type="entry name" value="XANTHINE/URACIL PERMEASE C887.17-RELATED"/>
    <property type="match status" value="1"/>
</dbReference>
<evidence type="ECO:0000313" key="9">
    <source>
        <dbReference type="Proteomes" id="UP000045706"/>
    </source>
</evidence>
<evidence type="ECO:0000256" key="1">
    <source>
        <dbReference type="ARBA" id="ARBA00004127"/>
    </source>
</evidence>
<keyword evidence="3" id="KW-0813">Transport</keyword>
<dbReference type="GO" id="GO:0005345">
    <property type="term" value="F:purine nucleobase transmembrane transporter activity"/>
    <property type="evidence" value="ECO:0007669"/>
    <property type="project" value="TreeGrafter"/>
</dbReference>
<feature type="transmembrane region" description="Helical" evidence="7">
    <location>
        <begin position="138"/>
        <end position="155"/>
    </location>
</feature>
<dbReference type="Pfam" id="PF00860">
    <property type="entry name" value="Xan_ur_permease"/>
    <property type="match status" value="1"/>
</dbReference>
<dbReference type="AlphaFoldDB" id="A0A0G4LN77"/>
<dbReference type="InterPro" id="IPR045018">
    <property type="entry name" value="Azg-like"/>
</dbReference>
<dbReference type="EMBL" id="CVQI01014347">
    <property type="protein sequence ID" value="CRK23150.1"/>
    <property type="molecule type" value="Genomic_DNA"/>
</dbReference>
<evidence type="ECO:0000313" key="8">
    <source>
        <dbReference type="EMBL" id="CRK23150.1"/>
    </source>
</evidence>
<keyword evidence="6 7" id="KW-0472">Membrane</keyword>
<evidence type="ECO:0000256" key="2">
    <source>
        <dbReference type="ARBA" id="ARBA00005697"/>
    </source>
</evidence>
<reference evidence="9" key="1">
    <citation type="submission" date="2015-05" db="EMBL/GenBank/DDBJ databases">
        <authorList>
            <person name="Fogelqvist Johan"/>
        </authorList>
    </citation>
    <scope>NUCLEOTIDE SEQUENCE [LARGE SCALE GENOMIC DNA]</scope>
</reference>
<dbReference type="GO" id="GO:0012505">
    <property type="term" value="C:endomembrane system"/>
    <property type="evidence" value="ECO:0007669"/>
    <property type="project" value="UniProtKB-SubCell"/>
</dbReference>
<evidence type="ECO:0000256" key="3">
    <source>
        <dbReference type="ARBA" id="ARBA00022448"/>
    </source>
</evidence>
<gene>
    <name evidence="8" type="ORF">BN1723_018052</name>
</gene>
<organism evidence="8 9">
    <name type="scientific">Verticillium longisporum</name>
    <name type="common">Verticillium dahliae var. longisporum</name>
    <dbReference type="NCBI Taxonomy" id="100787"/>
    <lineage>
        <taxon>Eukaryota</taxon>
        <taxon>Fungi</taxon>
        <taxon>Dikarya</taxon>
        <taxon>Ascomycota</taxon>
        <taxon>Pezizomycotina</taxon>
        <taxon>Sordariomycetes</taxon>
        <taxon>Hypocreomycetidae</taxon>
        <taxon>Glomerellales</taxon>
        <taxon>Plectosphaerellaceae</taxon>
        <taxon>Verticillium</taxon>
    </lineage>
</organism>
<feature type="transmembrane region" description="Helical" evidence="7">
    <location>
        <begin position="24"/>
        <end position="44"/>
    </location>
</feature>
<evidence type="ECO:0000256" key="6">
    <source>
        <dbReference type="ARBA" id="ARBA00023136"/>
    </source>
</evidence>
<feature type="transmembrane region" description="Helical" evidence="7">
    <location>
        <begin position="241"/>
        <end position="266"/>
    </location>
</feature>
<dbReference type="GO" id="GO:0015853">
    <property type="term" value="P:adenine transport"/>
    <property type="evidence" value="ECO:0007669"/>
    <property type="project" value="TreeGrafter"/>
</dbReference>
<dbReference type="InterPro" id="IPR006043">
    <property type="entry name" value="NCS2"/>
</dbReference>
<comment type="similarity">
    <text evidence="2">Belongs to the nucleobase:cation symporter-2 (NCS2) (TC 2.A.40) family. Azg-like subfamily.</text>
</comment>
<feature type="non-terminal residue" evidence="8">
    <location>
        <position position="327"/>
    </location>
</feature>
<dbReference type="GO" id="GO:0005886">
    <property type="term" value="C:plasma membrane"/>
    <property type="evidence" value="ECO:0007669"/>
    <property type="project" value="TreeGrafter"/>
</dbReference>
<evidence type="ECO:0000256" key="5">
    <source>
        <dbReference type="ARBA" id="ARBA00022989"/>
    </source>
</evidence>
<evidence type="ECO:0000256" key="7">
    <source>
        <dbReference type="SAM" id="Phobius"/>
    </source>
</evidence>
<name>A0A0G4LN77_VERLO</name>
<sequence length="327" mass="35200">MGLNAYLAYDVVGFNGTGRVPYEVAMTAIFIEGFIFFGLAVLGLRQWLARAIPRSIKLATGVGIGLFLTLIGLTYGEGIGLITGSTATPVALAGCPPSTRLEDGTCPSSHKMRNPTMWVGIFCGGFLTVFLQMFRVKGAILIGILLVSIISWPRGTPVTNFPYTELGDSNFEFFKKVVDFHPIQRTLNVQQWDISGHGGQFALALITFTYVDILDCTGTLYSMARFADLIDERTQDFEGSAVAYMVDALSISIGSIFGTSPVTAFIESGAGISEGGKTGITAMTTGFCFFISLFFAPIFASIPPWATGCVLILVGSMMMRAVTEINW</sequence>
<feature type="transmembrane region" description="Helical" evidence="7">
    <location>
        <begin position="56"/>
        <end position="75"/>
    </location>
</feature>
<comment type="subcellular location">
    <subcellularLocation>
        <location evidence="1">Endomembrane system</location>
        <topology evidence="1">Multi-pass membrane protein</topology>
    </subcellularLocation>
</comment>
<protein>
    <submittedName>
        <fullName evidence="8">Uncharacterized protein</fullName>
    </submittedName>
</protein>
<dbReference type="PANTHER" id="PTHR43337:SF1">
    <property type="entry name" value="XANTHINE_URACIL PERMEASE C887.17-RELATED"/>
    <property type="match status" value="1"/>
</dbReference>
<feature type="transmembrane region" description="Helical" evidence="7">
    <location>
        <begin position="115"/>
        <end position="131"/>
    </location>
</feature>
<keyword evidence="5 7" id="KW-1133">Transmembrane helix</keyword>
<accession>A0A0G4LN77</accession>
<dbReference type="GO" id="GO:0015854">
    <property type="term" value="P:guanine transport"/>
    <property type="evidence" value="ECO:0007669"/>
    <property type="project" value="TreeGrafter"/>
</dbReference>
<proteinExistence type="inferred from homology"/>
<dbReference type="Proteomes" id="UP000045706">
    <property type="component" value="Unassembled WGS sequence"/>
</dbReference>